<dbReference type="PANTHER" id="PTHR30349:SF64">
    <property type="entry name" value="PROPHAGE INTEGRASE INTD-RELATED"/>
    <property type="match status" value="1"/>
</dbReference>
<name>A0AAV4KCW7_9ACTN</name>
<dbReference type="SUPFAM" id="SSF56349">
    <property type="entry name" value="DNA breaking-rejoining enzymes"/>
    <property type="match status" value="1"/>
</dbReference>
<dbReference type="Gene3D" id="1.10.150.130">
    <property type="match status" value="1"/>
</dbReference>
<evidence type="ECO:0000313" key="7">
    <source>
        <dbReference type="EMBL" id="GGR06156.1"/>
    </source>
</evidence>
<evidence type="ECO:0000256" key="2">
    <source>
        <dbReference type="ARBA" id="ARBA00023125"/>
    </source>
</evidence>
<evidence type="ECO:0000256" key="3">
    <source>
        <dbReference type="ARBA" id="ARBA00023172"/>
    </source>
</evidence>
<dbReference type="Gene3D" id="1.10.443.10">
    <property type="entry name" value="Intergrase catalytic core"/>
    <property type="match status" value="1"/>
</dbReference>
<dbReference type="InterPro" id="IPR013762">
    <property type="entry name" value="Integrase-like_cat_sf"/>
</dbReference>
<evidence type="ECO:0000256" key="4">
    <source>
        <dbReference type="PROSITE-ProRule" id="PRU01248"/>
    </source>
</evidence>
<comment type="similarity">
    <text evidence="1">Belongs to the 'phage' integrase family.</text>
</comment>
<evidence type="ECO:0000313" key="8">
    <source>
        <dbReference type="Proteomes" id="UP000642014"/>
    </source>
</evidence>
<proteinExistence type="inferred from homology"/>
<dbReference type="InterPro" id="IPR050090">
    <property type="entry name" value="Tyrosine_recombinase_XerCD"/>
</dbReference>
<dbReference type="InterPro" id="IPR010998">
    <property type="entry name" value="Integrase_recombinase_N"/>
</dbReference>
<evidence type="ECO:0000259" key="5">
    <source>
        <dbReference type="PROSITE" id="PS51898"/>
    </source>
</evidence>
<evidence type="ECO:0000259" key="6">
    <source>
        <dbReference type="PROSITE" id="PS51900"/>
    </source>
</evidence>
<feature type="domain" description="Tyr recombinase" evidence="5">
    <location>
        <begin position="206"/>
        <end position="427"/>
    </location>
</feature>
<dbReference type="GO" id="GO:0003677">
    <property type="term" value="F:DNA binding"/>
    <property type="evidence" value="ECO:0007669"/>
    <property type="project" value="UniProtKB-UniRule"/>
</dbReference>
<accession>A0AAV4KCW7</accession>
<dbReference type="InterPro" id="IPR011010">
    <property type="entry name" value="DNA_brk_join_enz"/>
</dbReference>
<feature type="domain" description="Core-binding (CB)" evidence="6">
    <location>
        <begin position="106"/>
        <end position="188"/>
    </location>
</feature>
<dbReference type="PROSITE" id="PS51898">
    <property type="entry name" value="TYR_RECOMBINASE"/>
    <property type="match status" value="1"/>
</dbReference>
<reference evidence="7 8" key="1">
    <citation type="journal article" date="2014" name="Int. J. Syst. Evol. Microbiol.">
        <title>Complete genome sequence of Corynebacterium casei LMG S-19264T (=DSM 44701T), isolated from a smear-ripened cheese.</title>
        <authorList>
            <consortium name="US DOE Joint Genome Institute (JGI-PGF)"/>
            <person name="Walter F."/>
            <person name="Albersmeier A."/>
            <person name="Kalinowski J."/>
            <person name="Ruckert C."/>
        </authorList>
    </citation>
    <scope>NUCLEOTIDE SEQUENCE [LARGE SCALE GENOMIC DNA]</scope>
    <source>
        <strain evidence="7 8">JCM 4205</strain>
    </source>
</reference>
<keyword evidence="3" id="KW-0233">DNA recombination</keyword>
<dbReference type="AlphaFoldDB" id="A0AAV4KCW7"/>
<evidence type="ECO:0008006" key="9">
    <source>
        <dbReference type="Google" id="ProtNLM"/>
    </source>
</evidence>
<dbReference type="PROSITE" id="PS51900">
    <property type="entry name" value="CB"/>
    <property type="match status" value="1"/>
</dbReference>
<dbReference type="InterPro" id="IPR002104">
    <property type="entry name" value="Integrase_catalytic"/>
</dbReference>
<dbReference type="InterPro" id="IPR044068">
    <property type="entry name" value="CB"/>
</dbReference>
<dbReference type="PANTHER" id="PTHR30349">
    <property type="entry name" value="PHAGE INTEGRASE-RELATED"/>
    <property type="match status" value="1"/>
</dbReference>
<gene>
    <name evidence="7" type="ORF">GCM10010497_04460</name>
</gene>
<sequence>MKPLPVREVSVHGFEHGSGGGTRGLEVASVFQKCKKDVRDRNFPCDRPRCRHGWTVRYREPGGRRGRQRERSFPRRVGADGADAFADKVENDKKAGVHFDPARGLVPLRVWAQEWLERRVIGESTRRNYEGFIRNHLVPRLGRKTLAGLARRDFEEFAKDVHASGAGLSVSTVNDRMVMVAAILEAAVADKRIPDNPARGVRISRAVPCAVDEDEIPTLGEVDLIAAHIAPQYRLAVYLQSGTGQRTSEVLAFSAECQRSGFVRIRWQVSAKAHRSDCRTVFVPLKHRTEGEYRDVPAAPFVEQEIDAHLSRWEPVAVTFPGQRGKRRRLETFFIPRSRGKGEMPTASTYGYHFKKACVSAALVDADGKAKYTPGSLRHFFASTALGAGIPIHEVSRWLGHKSIKTTVDIYGHLVPESWDHCRDIMQTAFAPAA</sequence>
<comment type="caution">
    <text evidence="7">The sequence shown here is derived from an EMBL/GenBank/DDBJ whole genome shotgun (WGS) entry which is preliminary data.</text>
</comment>
<keyword evidence="2 4" id="KW-0238">DNA-binding</keyword>
<dbReference type="GO" id="GO:0006310">
    <property type="term" value="P:DNA recombination"/>
    <property type="evidence" value="ECO:0007669"/>
    <property type="project" value="UniProtKB-KW"/>
</dbReference>
<evidence type="ECO:0000256" key="1">
    <source>
        <dbReference type="ARBA" id="ARBA00008857"/>
    </source>
</evidence>
<dbReference type="Pfam" id="PF00589">
    <property type="entry name" value="Phage_integrase"/>
    <property type="match status" value="1"/>
</dbReference>
<protein>
    <recommendedName>
        <fullName evidence="9">Site-specific integrase</fullName>
    </recommendedName>
</protein>
<dbReference type="GO" id="GO:0015074">
    <property type="term" value="P:DNA integration"/>
    <property type="evidence" value="ECO:0007669"/>
    <property type="project" value="InterPro"/>
</dbReference>
<dbReference type="Proteomes" id="UP000642014">
    <property type="component" value="Unassembled WGS sequence"/>
</dbReference>
<organism evidence="7 8">
    <name type="scientific">Streptomyces cinereoruber</name>
    <dbReference type="NCBI Taxonomy" id="67260"/>
    <lineage>
        <taxon>Bacteria</taxon>
        <taxon>Bacillati</taxon>
        <taxon>Actinomycetota</taxon>
        <taxon>Actinomycetes</taxon>
        <taxon>Kitasatosporales</taxon>
        <taxon>Streptomycetaceae</taxon>
        <taxon>Streptomyces</taxon>
    </lineage>
</organism>
<dbReference type="EMBL" id="BMSJ01000001">
    <property type="protein sequence ID" value="GGR06156.1"/>
    <property type="molecule type" value="Genomic_DNA"/>
</dbReference>